<dbReference type="AlphaFoldDB" id="A0A2V4BZY7"/>
<protein>
    <submittedName>
        <fullName evidence="1">Uncharacterized protein</fullName>
    </submittedName>
</protein>
<sequence>MEKNYSKLFLSKNKRAIKGLSIFALLFIGTQTSWGQQPIGTGQFDGGFEGAVLHTAALTQTTPDATKWAYDSGNLSTSAIVDDASKARSGSKSVAFNFIGTTAGKYIMSPQLSPALVGGDGISIVGSSYTVQYFVKTANLANIKGALYVSGRTSSITTTGAVDANGWAKITYTYLPAATNFTPAANKTWAGFGNNVNSNFTGSVDDFVVYQGAVDITAPASASTPVVSGLNVSWTASADVDGGGYVVVRYSTNPNADNDPNQNGVYAVNNIITNGTGSLSGTVVYVGTATSFTDAVAGSVSGSDYYKIYTVDKAFNFSDEIVASALLKVNSVAFNDDSVTIYKNNEAFYVNSGEGVINNIKVFDVQGKLIAEQKDVNSNSAAIKNIHKTNQLLIVKISSEDNKVVTKKIIN</sequence>
<dbReference type="Gene3D" id="2.60.120.260">
    <property type="entry name" value="Galactose-binding domain-like"/>
    <property type="match status" value="1"/>
</dbReference>
<gene>
    <name evidence="1" type="ORF">DMB68_17315</name>
</gene>
<accession>A0A2V4BZY7</accession>
<evidence type="ECO:0000313" key="1">
    <source>
        <dbReference type="EMBL" id="PXY44192.1"/>
    </source>
</evidence>
<name>A0A2V4BZY7_9FLAO</name>
<organism evidence="1 2">
    <name type="scientific">Flavobacterium hydrophilum</name>
    <dbReference type="NCBI Taxonomy" id="2211445"/>
    <lineage>
        <taxon>Bacteria</taxon>
        <taxon>Pseudomonadati</taxon>
        <taxon>Bacteroidota</taxon>
        <taxon>Flavobacteriia</taxon>
        <taxon>Flavobacteriales</taxon>
        <taxon>Flavobacteriaceae</taxon>
        <taxon>Flavobacterium</taxon>
    </lineage>
</organism>
<dbReference type="NCBIfam" id="NF033708">
    <property type="entry name" value="T9SS_Cterm_ChiA"/>
    <property type="match status" value="1"/>
</dbReference>
<keyword evidence="2" id="KW-1185">Reference proteome</keyword>
<dbReference type="OrthoDB" id="1652165at2"/>
<comment type="caution">
    <text evidence="1">The sequence shown here is derived from an EMBL/GenBank/DDBJ whole genome shotgun (WGS) entry which is preliminary data.</text>
</comment>
<dbReference type="Proteomes" id="UP000247681">
    <property type="component" value="Unassembled WGS sequence"/>
</dbReference>
<proteinExistence type="predicted"/>
<dbReference type="EMBL" id="QJHL01000004">
    <property type="protein sequence ID" value="PXY44192.1"/>
    <property type="molecule type" value="Genomic_DNA"/>
</dbReference>
<reference evidence="1 2" key="1">
    <citation type="submission" date="2018-05" db="EMBL/GenBank/DDBJ databases">
        <title>Flavobacterium sp. strain IMCC34758, incomplete genome.</title>
        <authorList>
            <person name="Joung Y."/>
        </authorList>
    </citation>
    <scope>NUCLEOTIDE SEQUENCE [LARGE SCALE GENOMIC DNA]</scope>
    <source>
        <strain evidence="1 2">IMCC34758</strain>
    </source>
</reference>
<dbReference type="RefSeq" id="WP_110347890.1">
    <property type="nucleotide sequence ID" value="NZ_QJHL01000004.1"/>
</dbReference>
<evidence type="ECO:0000313" key="2">
    <source>
        <dbReference type="Proteomes" id="UP000247681"/>
    </source>
</evidence>